<comment type="cofactor">
    <cofactor evidence="1">
        <name>Zn(2+)</name>
        <dbReference type="ChEBI" id="CHEBI:29105"/>
    </cofactor>
</comment>
<dbReference type="OrthoDB" id="6494315at2759"/>
<dbReference type="Pfam" id="PF05649">
    <property type="entry name" value="Peptidase_M13_N"/>
    <property type="match status" value="1"/>
</dbReference>
<dbReference type="InterPro" id="IPR000718">
    <property type="entry name" value="Peptidase_M13"/>
</dbReference>
<dbReference type="InterPro" id="IPR018497">
    <property type="entry name" value="Peptidase_M13_C"/>
</dbReference>
<proteinExistence type="inferred from homology"/>
<dbReference type="InterPro" id="IPR024079">
    <property type="entry name" value="MetalloPept_cat_dom_sf"/>
</dbReference>
<dbReference type="PANTHER" id="PTHR11733">
    <property type="entry name" value="ZINC METALLOPROTEASE FAMILY M13 NEPRILYSIN-RELATED"/>
    <property type="match status" value="1"/>
</dbReference>
<dbReference type="Proteomes" id="UP000821853">
    <property type="component" value="Chromosome 2"/>
</dbReference>
<protein>
    <submittedName>
        <fullName evidence="12">Uncharacterized protein</fullName>
    </submittedName>
</protein>
<dbReference type="PANTHER" id="PTHR11733:SF241">
    <property type="entry name" value="GH26575P-RELATED"/>
    <property type="match status" value="1"/>
</dbReference>
<evidence type="ECO:0000256" key="4">
    <source>
        <dbReference type="ARBA" id="ARBA00022723"/>
    </source>
</evidence>
<evidence type="ECO:0000256" key="3">
    <source>
        <dbReference type="ARBA" id="ARBA00022670"/>
    </source>
</evidence>
<keyword evidence="4" id="KW-0479">Metal-binding</keyword>
<dbReference type="InterPro" id="IPR008753">
    <property type="entry name" value="Peptidase_M13_N"/>
</dbReference>
<dbReference type="SUPFAM" id="SSF55486">
    <property type="entry name" value="Metalloproteases ('zincins'), catalytic domain"/>
    <property type="match status" value="1"/>
</dbReference>
<reference evidence="12 13" key="1">
    <citation type="journal article" date="2020" name="Cell">
        <title>Large-Scale Comparative Analyses of Tick Genomes Elucidate Their Genetic Diversity and Vector Capacities.</title>
        <authorList>
            <consortium name="Tick Genome and Microbiome Consortium (TIGMIC)"/>
            <person name="Jia N."/>
            <person name="Wang J."/>
            <person name="Shi W."/>
            <person name="Du L."/>
            <person name="Sun Y."/>
            <person name="Zhan W."/>
            <person name="Jiang J.F."/>
            <person name="Wang Q."/>
            <person name="Zhang B."/>
            <person name="Ji P."/>
            <person name="Bell-Sakyi L."/>
            <person name="Cui X.M."/>
            <person name="Yuan T.T."/>
            <person name="Jiang B.G."/>
            <person name="Yang W.F."/>
            <person name="Lam T.T."/>
            <person name="Chang Q.C."/>
            <person name="Ding S.J."/>
            <person name="Wang X.J."/>
            <person name="Zhu J.G."/>
            <person name="Ruan X.D."/>
            <person name="Zhao L."/>
            <person name="Wei J.T."/>
            <person name="Ye R.Z."/>
            <person name="Que T.C."/>
            <person name="Du C.H."/>
            <person name="Zhou Y.H."/>
            <person name="Cheng J.X."/>
            <person name="Dai P.F."/>
            <person name="Guo W.B."/>
            <person name="Han X.H."/>
            <person name="Huang E.J."/>
            <person name="Li L.F."/>
            <person name="Wei W."/>
            <person name="Gao Y.C."/>
            <person name="Liu J.Z."/>
            <person name="Shao H.Z."/>
            <person name="Wang X."/>
            <person name="Wang C.C."/>
            <person name="Yang T.C."/>
            <person name="Huo Q.B."/>
            <person name="Li W."/>
            <person name="Chen H.Y."/>
            <person name="Chen S.E."/>
            <person name="Zhou L.G."/>
            <person name="Ni X.B."/>
            <person name="Tian J.H."/>
            <person name="Sheng Y."/>
            <person name="Liu T."/>
            <person name="Pan Y.S."/>
            <person name="Xia L.Y."/>
            <person name="Li J."/>
            <person name="Zhao F."/>
            <person name="Cao W.C."/>
        </authorList>
    </citation>
    <scope>NUCLEOTIDE SEQUENCE [LARGE SCALE GENOMIC DNA]</scope>
    <source>
        <strain evidence="12">HaeL-2018</strain>
    </source>
</reference>
<evidence type="ECO:0000256" key="1">
    <source>
        <dbReference type="ARBA" id="ARBA00001947"/>
    </source>
</evidence>
<evidence type="ECO:0000256" key="8">
    <source>
        <dbReference type="SAM" id="MobiDB-lite"/>
    </source>
</evidence>
<dbReference type="Gene3D" id="3.40.390.10">
    <property type="entry name" value="Collagenase (Catalytic Domain)"/>
    <property type="match status" value="1"/>
</dbReference>
<keyword evidence="9" id="KW-0812">Transmembrane</keyword>
<evidence type="ECO:0000256" key="7">
    <source>
        <dbReference type="ARBA" id="ARBA00023049"/>
    </source>
</evidence>
<evidence type="ECO:0000313" key="13">
    <source>
        <dbReference type="Proteomes" id="UP000821853"/>
    </source>
</evidence>
<dbReference type="Gene3D" id="1.10.1380.10">
    <property type="entry name" value="Neutral endopeptidase , domain2"/>
    <property type="match status" value="1"/>
</dbReference>
<dbReference type="GO" id="GO:0016485">
    <property type="term" value="P:protein processing"/>
    <property type="evidence" value="ECO:0007669"/>
    <property type="project" value="TreeGrafter"/>
</dbReference>
<evidence type="ECO:0000256" key="9">
    <source>
        <dbReference type="SAM" id="Phobius"/>
    </source>
</evidence>
<comment type="caution">
    <text evidence="12">The sequence shown here is derived from an EMBL/GenBank/DDBJ whole genome shotgun (WGS) entry which is preliminary data.</text>
</comment>
<name>A0A9J6G2C7_HAELO</name>
<gene>
    <name evidence="12" type="ORF">HPB48_016926</name>
</gene>
<dbReference type="Pfam" id="PF01431">
    <property type="entry name" value="Peptidase_M13"/>
    <property type="match status" value="1"/>
</dbReference>
<keyword evidence="9" id="KW-0472">Membrane</keyword>
<dbReference type="GO" id="GO:0046872">
    <property type="term" value="F:metal ion binding"/>
    <property type="evidence" value="ECO:0007669"/>
    <property type="project" value="UniProtKB-KW"/>
</dbReference>
<dbReference type="EMBL" id="JABSTR010000004">
    <property type="protein sequence ID" value="KAH9369211.1"/>
    <property type="molecule type" value="Genomic_DNA"/>
</dbReference>
<feature type="region of interest" description="Disordered" evidence="8">
    <location>
        <begin position="16"/>
        <end position="47"/>
    </location>
</feature>
<keyword evidence="13" id="KW-1185">Reference proteome</keyword>
<keyword evidence="6" id="KW-0862">Zinc</keyword>
<sequence length="809" mass="88593">MNDFVRCHCGSRIRRRKPQSTRSVTVRCSERDLRPPRPSSGLNSPHANLAMEASTSEESAVNVPKAKQEARDSLNLLGITSTPLRFLRQRLQERVDTPREELVMSAHALAVLAFEFLIIASVVTYILLTATHRPKQSEFEPCLNLSCFKIDLDLHSSMNLSADPCGDFYQYACGQWGSYHEGFADQFELLQTKVASFVKQRLMEEKGKLEAGGSTQATNKAAKVFLSCVDVYAQKADTSAMLQELIFSKVEAGFTDKTKKVPTKVELLNLLVHLSLEWNIHILVEVIVAPFSKTENKRILSIDYSGTVPLWKRHKEIYLAPEALQRCFTDFARLLSSGGAETVDVARLLPVDASVTTKWSIAASSPNKKMKYVNISEIPSQSDEWKSALDERLPADKKLTDDSQIHVGDVGLFKFTDEVLSEHEPKFMYQLVRFHVARLLAPFVSHKLVQSTFGTLTNDTAPTELVKRECVAAVNRVFALAWSMFVFGAKIAGEKSSKAHDQLKALKAETRSSLSWLGDDDRNAAEARIDSLKAVVGWPDKFANAEELAKLYPNSVDNKAAFIVTYLSSVEQLSSEQRSGLGEAADGAQVAEEGGFPAFEATAVYSRWHDSLYVSPAILFEPFLVNSSDAFTWGALGHALAHELWHAAFGDVTLGVSPATDVVVSAGSFKKHECIAKAFTDAGGDAKTAAFSSAEDFADVAGLQTAQAVFSGSAASTMAGAVGPTGFTPQQLFYIGSCYKWCAQDGYAHPLGSAANTQPHLRCNVPLMMVQGFAEAFGCAEDSPMLKLRKAKRFCNESDSGSPVSQSRL</sequence>
<keyword evidence="7" id="KW-0482">Metalloprotease</keyword>
<keyword evidence="9" id="KW-1133">Transmembrane helix</keyword>
<evidence type="ECO:0000256" key="2">
    <source>
        <dbReference type="ARBA" id="ARBA00007357"/>
    </source>
</evidence>
<dbReference type="OMA" id="LSCVDVY"/>
<evidence type="ECO:0000256" key="6">
    <source>
        <dbReference type="ARBA" id="ARBA00022833"/>
    </source>
</evidence>
<dbReference type="GO" id="GO:0005886">
    <property type="term" value="C:plasma membrane"/>
    <property type="evidence" value="ECO:0007669"/>
    <property type="project" value="TreeGrafter"/>
</dbReference>
<feature type="domain" description="Peptidase M13 C-terminal" evidence="10">
    <location>
        <begin position="603"/>
        <end position="789"/>
    </location>
</feature>
<dbReference type="InterPro" id="IPR042089">
    <property type="entry name" value="Peptidase_M13_dom_2"/>
</dbReference>
<comment type="similarity">
    <text evidence="2">Belongs to the peptidase M13 family.</text>
</comment>
<dbReference type="PROSITE" id="PS51885">
    <property type="entry name" value="NEPRILYSIN"/>
    <property type="match status" value="1"/>
</dbReference>
<dbReference type="AlphaFoldDB" id="A0A9J6G2C7"/>
<feature type="transmembrane region" description="Helical" evidence="9">
    <location>
        <begin position="108"/>
        <end position="128"/>
    </location>
</feature>
<evidence type="ECO:0000313" key="12">
    <source>
        <dbReference type="EMBL" id="KAH9369211.1"/>
    </source>
</evidence>
<organism evidence="12 13">
    <name type="scientific">Haemaphysalis longicornis</name>
    <name type="common">Bush tick</name>
    <dbReference type="NCBI Taxonomy" id="44386"/>
    <lineage>
        <taxon>Eukaryota</taxon>
        <taxon>Metazoa</taxon>
        <taxon>Ecdysozoa</taxon>
        <taxon>Arthropoda</taxon>
        <taxon>Chelicerata</taxon>
        <taxon>Arachnida</taxon>
        <taxon>Acari</taxon>
        <taxon>Parasitiformes</taxon>
        <taxon>Ixodida</taxon>
        <taxon>Ixodoidea</taxon>
        <taxon>Ixodidae</taxon>
        <taxon>Haemaphysalinae</taxon>
        <taxon>Haemaphysalis</taxon>
    </lineage>
</organism>
<evidence type="ECO:0000259" key="10">
    <source>
        <dbReference type="Pfam" id="PF01431"/>
    </source>
</evidence>
<feature type="domain" description="Peptidase M13 N-terminal" evidence="11">
    <location>
        <begin position="164"/>
        <end position="539"/>
    </location>
</feature>
<keyword evidence="3" id="KW-0645">Protease</keyword>
<keyword evidence="5" id="KW-0378">Hydrolase</keyword>
<evidence type="ECO:0000256" key="5">
    <source>
        <dbReference type="ARBA" id="ARBA00022801"/>
    </source>
</evidence>
<evidence type="ECO:0000259" key="11">
    <source>
        <dbReference type="Pfam" id="PF05649"/>
    </source>
</evidence>
<dbReference type="VEuPathDB" id="VectorBase:HLOH_058906"/>
<accession>A0A9J6G2C7</accession>
<dbReference type="GO" id="GO:0004222">
    <property type="term" value="F:metalloendopeptidase activity"/>
    <property type="evidence" value="ECO:0007669"/>
    <property type="project" value="InterPro"/>
</dbReference>